<feature type="transmembrane region" description="Helical" evidence="1">
    <location>
        <begin position="96"/>
        <end position="117"/>
    </location>
</feature>
<dbReference type="EMBL" id="FNOF01000014">
    <property type="protein sequence ID" value="SDX09861.1"/>
    <property type="molecule type" value="Genomic_DNA"/>
</dbReference>
<dbReference type="AlphaFoldDB" id="A0A1H2YXQ5"/>
<name>A0A1H2YXQ5_HALVA</name>
<feature type="transmembrane region" description="Helical" evidence="1">
    <location>
        <begin position="64"/>
        <end position="84"/>
    </location>
</feature>
<protein>
    <submittedName>
        <fullName evidence="2">Uncharacterized protein</fullName>
    </submittedName>
</protein>
<sequence>MFFHRTNERCAIAVFAPPDGGGTTLWATASTSPPTDLFLIPGTNYRPMADRPATVDDRDTRATAGVGGAGLAICLAVGIGYLFLDGRVATLRTVHVWVGTAWTALVLAYGFGVAPLLRERETSAAYAIVRRLVPATVVLLPTLAIVTITAGITMALTYEIVWPMTTLIQTVLGVAVAIAAIALLGVLPTDILAYRELRSANPDPERVVSLGTRTATLLTVQGALQVMMLFLMLRVAAMAG</sequence>
<evidence type="ECO:0000313" key="2">
    <source>
        <dbReference type="EMBL" id="SDX09861.1"/>
    </source>
</evidence>
<proteinExistence type="predicted"/>
<evidence type="ECO:0000256" key="1">
    <source>
        <dbReference type="SAM" id="Phobius"/>
    </source>
</evidence>
<keyword evidence="1" id="KW-0472">Membrane</keyword>
<reference evidence="2 3" key="1">
    <citation type="submission" date="2016-10" db="EMBL/GenBank/DDBJ databases">
        <authorList>
            <person name="de Groot N.N."/>
        </authorList>
    </citation>
    <scope>NUCLEOTIDE SEQUENCE [LARGE SCALE GENOMIC DNA]</scope>
    <source>
        <strain evidence="2 3">DSM 3756</strain>
    </source>
</reference>
<feature type="transmembrane region" description="Helical" evidence="1">
    <location>
        <begin position="170"/>
        <end position="194"/>
    </location>
</feature>
<accession>A0A1H2YXQ5</accession>
<organism evidence="2 3">
    <name type="scientific">Haloarcula vallismortis</name>
    <name type="common">Halobacterium vallismortis</name>
    <dbReference type="NCBI Taxonomy" id="28442"/>
    <lineage>
        <taxon>Archaea</taxon>
        <taxon>Methanobacteriati</taxon>
        <taxon>Methanobacteriota</taxon>
        <taxon>Stenosarchaea group</taxon>
        <taxon>Halobacteria</taxon>
        <taxon>Halobacteriales</taxon>
        <taxon>Haloarculaceae</taxon>
        <taxon>Haloarcula</taxon>
    </lineage>
</organism>
<feature type="transmembrane region" description="Helical" evidence="1">
    <location>
        <begin position="137"/>
        <end position="158"/>
    </location>
</feature>
<keyword evidence="1" id="KW-0812">Transmembrane</keyword>
<keyword evidence="1" id="KW-1133">Transmembrane helix</keyword>
<gene>
    <name evidence="2" type="ORF">SAMN05443574_11462</name>
</gene>
<feature type="transmembrane region" description="Helical" evidence="1">
    <location>
        <begin position="215"/>
        <end position="237"/>
    </location>
</feature>
<dbReference type="Proteomes" id="UP000182573">
    <property type="component" value="Unassembled WGS sequence"/>
</dbReference>
<evidence type="ECO:0000313" key="3">
    <source>
        <dbReference type="Proteomes" id="UP000182573"/>
    </source>
</evidence>